<dbReference type="InterPro" id="IPR003959">
    <property type="entry name" value="ATPase_AAA_core"/>
</dbReference>
<dbReference type="AlphaFoldDB" id="A0AAW8UHW0"/>
<dbReference type="GO" id="GO:0016887">
    <property type="term" value="F:ATP hydrolysis activity"/>
    <property type="evidence" value="ECO:0007669"/>
    <property type="project" value="InterPro"/>
</dbReference>
<dbReference type="GO" id="GO:0005737">
    <property type="term" value="C:cytoplasm"/>
    <property type="evidence" value="ECO:0007669"/>
    <property type="project" value="TreeGrafter"/>
</dbReference>
<dbReference type="SUPFAM" id="SSF52540">
    <property type="entry name" value="P-loop containing nucleoside triphosphate hydrolases"/>
    <property type="match status" value="1"/>
</dbReference>
<dbReference type="SMART" id="SM00382">
    <property type="entry name" value="AAA"/>
    <property type="match status" value="1"/>
</dbReference>
<name>A0AAW8UHW0_9LACT</name>
<keyword evidence="1" id="KW-0547">Nucleotide-binding</keyword>
<keyword evidence="2" id="KW-0067">ATP-binding</keyword>
<dbReference type="InterPro" id="IPR001270">
    <property type="entry name" value="ClpA/B"/>
</dbReference>
<comment type="caution">
    <text evidence="5">The sequence shown here is derived from an EMBL/GenBank/DDBJ whole genome shotgun (WGS) entry which is preliminary data.</text>
</comment>
<proteinExistence type="predicted"/>
<dbReference type="InterPro" id="IPR027417">
    <property type="entry name" value="P-loop_NTPase"/>
</dbReference>
<dbReference type="GO" id="GO:0034605">
    <property type="term" value="P:cellular response to heat"/>
    <property type="evidence" value="ECO:0007669"/>
    <property type="project" value="TreeGrafter"/>
</dbReference>
<dbReference type="InterPro" id="IPR003593">
    <property type="entry name" value="AAA+_ATPase"/>
</dbReference>
<dbReference type="Pfam" id="PF07724">
    <property type="entry name" value="AAA_2"/>
    <property type="match status" value="1"/>
</dbReference>
<evidence type="ECO:0000256" key="2">
    <source>
        <dbReference type="ARBA" id="ARBA00022840"/>
    </source>
</evidence>
<dbReference type="PANTHER" id="PTHR11638">
    <property type="entry name" value="ATP-DEPENDENT CLP PROTEASE"/>
    <property type="match status" value="1"/>
</dbReference>
<dbReference type="GO" id="GO:0005524">
    <property type="term" value="F:ATP binding"/>
    <property type="evidence" value="ECO:0007669"/>
    <property type="project" value="UniProtKB-KW"/>
</dbReference>
<evidence type="ECO:0000256" key="3">
    <source>
        <dbReference type="ARBA" id="ARBA00025613"/>
    </source>
</evidence>
<dbReference type="RefSeq" id="WP_311843808.1">
    <property type="nucleotide sequence ID" value="NZ_JARQDC010000021.1"/>
</dbReference>
<evidence type="ECO:0000259" key="4">
    <source>
        <dbReference type="SMART" id="SM00382"/>
    </source>
</evidence>
<reference evidence="5" key="1">
    <citation type="submission" date="2023-03" db="EMBL/GenBank/DDBJ databases">
        <authorList>
            <person name="Shen W."/>
            <person name="Cai J."/>
        </authorList>
    </citation>
    <scope>NUCLEOTIDE SEQUENCE</scope>
    <source>
        <strain evidence="5">Y37</strain>
    </source>
</reference>
<organism evidence="5 6">
    <name type="scientific">Lactococcus lactis</name>
    <dbReference type="NCBI Taxonomy" id="1358"/>
    <lineage>
        <taxon>Bacteria</taxon>
        <taxon>Bacillati</taxon>
        <taxon>Bacillota</taxon>
        <taxon>Bacilli</taxon>
        <taxon>Lactobacillales</taxon>
        <taxon>Streptococcaceae</taxon>
        <taxon>Lactococcus</taxon>
    </lineage>
</organism>
<comment type="function">
    <text evidence="3">Part of a stress-induced multi-chaperone system, it is involved in the recovery of the cell from heat-induced damage, in cooperation with DnaK, DnaJ and GrpE. Acts before DnaK, in the processing of protein aggregates. Protein binding stimulates the ATPase activity; ATP hydrolysis unfolds the denatured protein aggregates, which probably helps expose new hydrophobic binding sites on the surface of ClpB-bound aggregates, contributing to the solubilization and refolding of denatured protein aggregates by DnaK.</text>
</comment>
<dbReference type="EMBL" id="JARQDL010000019">
    <property type="protein sequence ID" value="MDT2947101.1"/>
    <property type="molecule type" value="Genomic_DNA"/>
</dbReference>
<sequence length="377" mass="43771">MDKIVLFDGSKKDFNSYIKKHGVEEYTPFMELIRQYNEKIRANDTSAVNEVGEVNKNVIENVVIYSDDFASVTDHVITNFPNIVILGHDIENLYIQNAPKRVKYSLEVEFDDIIKNRKSDYYEADSEDIIKFYNNLKNSNVVGQEEAKKKTCVGLYKSAVLKENQPLVLLYYGPSGVGKTELAKKISSFYDGKLTRIQFSMMQTDEAFKYIFGDTHGKPSLARDLLSRETNVVLIDEFDKVSPSLYNVFYQMFDEGEFEDINYKVDVSNCIFILTSNFNNEKNIAEVLGFPIFSRIDTKIKFKELTKAELSLVIEKIFESIYKKIPTEDQKLIDEVELKNKYLESVDIFKNIRLLDKFIENDIFNVLFDSRIQKNHN</sequence>
<gene>
    <name evidence="5" type="ORF">P7I04_13845</name>
</gene>
<accession>A0AAW8UHW0</accession>
<feature type="domain" description="AAA+ ATPase" evidence="4">
    <location>
        <begin position="165"/>
        <end position="306"/>
    </location>
</feature>
<evidence type="ECO:0000313" key="6">
    <source>
        <dbReference type="Proteomes" id="UP001250218"/>
    </source>
</evidence>
<evidence type="ECO:0000313" key="5">
    <source>
        <dbReference type="EMBL" id="MDT2947101.1"/>
    </source>
</evidence>
<protein>
    <submittedName>
        <fullName evidence="5">AAA family ATPase</fullName>
    </submittedName>
</protein>
<dbReference type="Proteomes" id="UP001250218">
    <property type="component" value="Unassembled WGS sequence"/>
</dbReference>
<evidence type="ECO:0000256" key="1">
    <source>
        <dbReference type="ARBA" id="ARBA00022741"/>
    </source>
</evidence>
<dbReference type="PRINTS" id="PR00300">
    <property type="entry name" value="CLPPROTEASEA"/>
</dbReference>
<dbReference type="InterPro" id="IPR050130">
    <property type="entry name" value="ClpA_ClpB"/>
</dbReference>
<dbReference type="PANTHER" id="PTHR11638:SF18">
    <property type="entry name" value="HEAT SHOCK PROTEIN 104"/>
    <property type="match status" value="1"/>
</dbReference>
<dbReference type="Gene3D" id="3.40.50.300">
    <property type="entry name" value="P-loop containing nucleotide triphosphate hydrolases"/>
    <property type="match status" value="1"/>
</dbReference>